<dbReference type="Proteomes" id="UP000677228">
    <property type="component" value="Unassembled WGS sequence"/>
</dbReference>
<feature type="transmembrane region" description="Helical" evidence="1">
    <location>
        <begin position="521"/>
        <end position="545"/>
    </location>
</feature>
<dbReference type="EMBL" id="CAJNOK010006625">
    <property type="protein sequence ID" value="CAF1009477.1"/>
    <property type="molecule type" value="Genomic_DNA"/>
</dbReference>
<evidence type="ECO:0000313" key="3">
    <source>
        <dbReference type="EMBL" id="CAF3778320.1"/>
    </source>
</evidence>
<proteinExistence type="predicted"/>
<accession>A0A8S2ISB6</accession>
<organism evidence="3 4">
    <name type="scientific">Didymodactylos carnosus</name>
    <dbReference type="NCBI Taxonomy" id="1234261"/>
    <lineage>
        <taxon>Eukaryota</taxon>
        <taxon>Metazoa</taxon>
        <taxon>Spiralia</taxon>
        <taxon>Gnathifera</taxon>
        <taxon>Rotifera</taxon>
        <taxon>Eurotatoria</taxon>
        <taxon>Bdelloidea</taxon>
        <taxon>Philodinida</taxon>
        <taxon>Philodinidae</taxon>
        <taxon>Didymodactylos</taxon>
    </lineage>
</organism>
<feature type="transmembrane region" description="Helical" evidence="1">
    <location>
        <begin position="844"/>
        <end position="869"/>
    </location>
</feature>
<dbReference type="Proteomes" id="UP000682733">
    <property type="component" value="Unassembled WGS sequence"/>
</dbReference>
<evidence type="ECO:0008006" key="5">
    <source>
        <dbReference type="Google" id="ProtNLM"/>
    </source>
</evidence>
<comment type="caution">
    <text evidence="3">The sequence shown here is derived from an EMBL/GenBank/DDBJ whole genome shotgun (WGS) entry which is preliminary data.</text>
</comment>
<sequence>MLIVYFLIHCVIAFDPDTTDYDAYGLKVASNDQLIVEAVISQSNFFIRLAPYNSSLTCTVAYPVSSSSLSSSNYVYSVAVGKNQASISFTFIGENFDTVNGTTSLFIGMLTYTGVSPTNYLATKSKKQIFPCTGWKDNYYIHYFPEFEHEEFYIVGIDPQGVVAYGLGNEIIIIYNTQTDQYQTLWGNVTWSDTTFMPRAVDVSLNGYLVVSGYVDNGDDTFSACAYLIDLSNFTIVDRWFYTPINNTWQSTLTNWDAGGTYSSKYDISVSINDENNQVLIGIPSVNTVILLFISTSPLQFVYGAMHSNGKTLGYGKAVQWLGTDIVAILVNTYSLNNIWSSSQIYLYELGNNTTTNFLTTLQSILPNIQQTIAATIGPMLLTLVSTQNGKLIVLDSSGNIYIILPSQPGFYSDISTGYISTQTPCIGGTYKSQTGIGPCHLCSSGTKTSLQTGSITCVACSVDSFCPLGSVQDVSYSALETTSQAIPYPMSPNSVRFDNILMSNMFIIDSSRQCIVISPIFWALITILIGINILIVMIVLKYFVSTPRGKNIRNRIKTFFRQTDLVGEGEMWVGGIASFAIIVLVSFAYAFSNSFYTQYPIELVNGSPFACDPELRNAQFDSGLMPLGIAPNEDEEQMFVLLNEQQFTIHIDFINTLFRCDDVSILQVKDTSIPLDMLDCQVQNDNATLSLSALLPSQGINIQFILTGTNTIGGFRVGLLGSAAFESNETKRATYTLLALEFYQSFYVENHLLAQNPAITIQLTKVINRTEALSTDRDLTLFSGLWIPYFPINVNQLFIDEAEYKYSTSSVTTLSIVINETPYYNINMQKPIADEAEIIFSNLLFTIVCLEIFGLGFLIFKLLVLPLFDRIFCRTRRNNRKRSSEHSIDNITRY</sequence>
<keyword evidence="1" id="KW-0472">Membrane</keyword>
<dbReference type="AlphaFoldDB" id="A0A8S2ISB6"/>
<evidence type="ECO:0000313" key="2">
    <source>
        <dbReference type="EMBL" id="CAF1009477.1"/>
    </source>
</evidence>
<keyword evidence="1" id="KW-0812">Transmembrane</keyword>
<gene>
    <name evidence="2" type="ORF">OVA965_LOCUS14968</name>
    <name evidence="3" type="ORF">TMI583_LOCUS14972</name>
</gene>
<feature type="transmembrane region" description="Helical" evidence="1">
    <location>
        <begin position="566"/>
        <end position="592"/>
    </location>
</feature>
<reference evidence="3" key="1">
    <citation type="submission" date="2021-02" db="EMBL/GenBank/DDBJ databases">
        <authorList>
            <person name="Nowell W R."/>
        </authorList>
    </citation>
    <scope>NUCLEOTIDE SEQUENCE</scope>
</reference>
<dbReference type="EMBL" id="CAJOBA010006633">
    <property type="protein sequence ID" value="CAF3778320.1"/>
    <property type="molecule type" value="Genomic_DNA"/>
</dbReference>
<name>A0A8S2ISB6_9BILA</name>
<evidence type="ECO:0000313" key="4">
    <source>
        <dbReference type="Proteomes" id="UP000682733"/>
    </source>
</evidence>
<keyword evidence="1" id="KW-1133">Transmembrane helix</keyword>
<protein>
    <recommendedName>
        <fullName evidence="5">Transmembrane protein</fullName>
    </recommendedName>
</protein>
<evidence type="ECO:0000256" key="1">
    <source>
        <dbReference type="SAM" id="Phobius"/>
    </source>
</evidence>